<dbReference type="PROSITE" id="PS01068">
    <property type="entry name" value="OMPA_1"/>
    <property type="match status" value="1"/>
</dbReference>
<keyword evidence="2" id="KW-0472">Membrane</keyword>
<dbReference type="Gene3D" id="3.30.1330.60">
    <property type="entry name" value="OmpA-like domain"/>
    <property type="match status" value="1"/>
</dbReference>
<dbReference type="Pfam" id="PF00691">
    <property type="entry name" value="OmpA"/>
    <property type="match status" value="1"/>
</dbReference>
<evidence type="ECO:0000256" key="3">
    <source>
        <dbReference type="ARBA" id="ARBA00023237"/>
    </source>
</evidence>
<protein>
    <submittedName>
        <fullName evidence="6">Porin</fullName>
    </submittedName>
</protein>
<evidence type="ECO:0000313" key="7">
    <source>
        <dbReference type="Proteomes" id="UP000698242"/>
    </source>
</evidence>
<dbReference type="InterPro" id="IPR006664">
    <property type="entry name" value="OMP_bac"/>
</dbReference>
<gene>
    <name evidence="6" type="primary">ompA</name>
    <name evidence="6" type="ORF">PMES_01945</name>
</gene>
<dbReference type="InterPro" id="IPR050330">
    <property type="entry name" value="Bact_OuterMem_StrucFunc"/>
</dbReference>
<dbReference type="GO" id="GO:0009279">
    <property type="term" value="C:cell outer membrane"/>
    <property type="evidence" value="ECO:0007669"/>
    <property type="project" value="UniProtKB-SubCell"/>
</dbReference>
<proteinExistence type="predicted"/>
<accession>A0A921NSR6</accession>
<feature type="domain" description="OmpA-like" evidence="4">
    <location>
        <begin position="112"/>
        <end position="207"/>
    </location>
</feature>
<dbReference type="Proteomes" id="UP000698242">
    <property type="component" value="Unassembled WGS sequence"/>
</dbReference>
<dbReference type="RefSeq" id="WP_159965501.1">
    <property type="nucleotide sequence ID" value="NZ_APKE01000022.1"/>
</dbReference>
<keyword evidence="7" id="KW-1185">Reference proteome</keyword>
<sequence>MIALKTPMLVGTAGLLVLTACTDPMTGERNRTRTGALTGAAVGAVIGGTKESGNDRLKNAAIGAAIGAAGGAAIGNILDQQAAELRDDFSNGSIDVVNTGSELIVRMPQDILFATDSASVSAGLQGDLRVLASNLNRYPNSAVEVQGHTDNTGSAAYNQDLSQRRAQSVTQILAANGVSQGRLRAVGYGENQPIASNLSAEGRAQNRRVQIVIRPTN</sequence>
<evidence type="ECO:0000256" key="1">
    <source>
        <dbReference type="ARBA" id="ARBA00004442"/>
    </source>
</evidence>
<dbReference type="Pfam" id="PF13441">
    <property type="entry name" value="Gly-zipper_YMGG"/>
    <property type="match status" value="1"/>
</dbReference>
<feature type="domain" description="YMGG-like Gly-zipper" evidence="5">
    <location>
        <begin position="30"/>
        <end position="76"/>
    </location>
</feature>
<evidence type="ECO:0000259" key="5">
    <source>
        <dbReference type="Pfam" id="PF13441"/>
    </source>
</evidence>
<comment type="subcellular location">
    <subcellularLocation>
        <location evidence="1">Cell outer membrane</location>
    </subcellularLocation>
</comment>
<dbReference type="PRINTS" id="PR01021">
    <property type="entry name" value="OMPADOMAIN"/>
</dbReference>
<dbReference type="SUPFAM" id="SSF103088">
    <property type="entry name" value="OmpA-like"/>
    <property type="match status" value="1"/>
</dbReference>
<evidence type="ECO:0000259" key="4">
    <source>
        <dbReference type="Pfam" id="PF00691"/>
    </source>
</evidence>
<dbReference type="InterPro" id="IPR006690">
    <property type="entry name" value="OMPA-like_CS"/>
</dbReference>
<organism evidence="6 7">
    <name type="scientific">Profundibacterium mesophilum KAUST100406-0324</name>
    <dbReference type="NCBI Taxonomy" id="1037889"/>
    <lineage>
        <taxon>Bacteria</taxon>
        <taxon>Pseudomonadati</taxon>
        <taxon>Pseudomonadota</taxon>
        <taxon>Alphaproteobacteria</taxon>
        <taxon>Rhodobacterales</taxon>
        <taxon>Roseobacteraceae</taxon>
        <taxon>Profundibacterium</taxon>
    </lineage>
</organism>
<dbReference type="InterPro" id="IPR027367">
    <property type="entry name" value="Gly-zipper_YMGG"/>
</dbReference>
<name>A0A921NSR6_9RHOB</name>
<dbReference type="OrthoDB" id="9782229at2"/>
<evidence type="ECO:0000313" key="6">
    <source>
        <dbReference type="EMBL" id="KAF0675859.1"/>
    </source>
</evidence>
<dbReference type="InterPro" id="IPR036737">
    <property type="entry name" value="OmpA-like_sf"/>
</dbReference>
<dbReference type="PANTHER" id="PTHR30329">
    <property type="entry name" value="STATOR ELEMENT OF FLAGELLAR MOTOR COMPLEX"/>
    <property type="match status" value="1"/>
</dbReference>
<evidence type="ECO:0000256" key="2">
    <source>
        <dbReference type="ARBA" id="ARBA00023136"/>
    </source>
</evidence>
<dbReference type="PRINTS" id="PR01023">
    <property type="entry name" value="NAFLGMOTY"/>
</dbReference>
<dbReference type="PANTHER" id="PTHR30329:SF21">
    <property type="entry name" value="LIPOPROTEIN YIAD-RELATED"/>
    <property type="match status" value="1"/>
</dbReference>
<dbReference type="EMBL" id="APKE01000022">
    <property type="protein sequence ID" value="KAF0675859.1"/>
    <property type="molecule type" value="Genomic_DNA"/>
</dbReference>
<dbReference type="CDD" id="cd07185">
    <property type="entry name" value="OmpA_C-like"/>
    <property type="match status" value="1"/>
</dbReference>
<dbReference type="InterPro" id="IPR006665">
    <property type="entry name" value="OmpA-like"/>
</dbReference>
<reference evidence="6" key="1">
    <citation type="submission" date="2013-03" db="EMBL/GenBank/DDBJ databases">
        <title>Genome Sequence of the Profundibacterium mesophilum strain KAUST100406-0324T from Red Sea, a novel genus in the family Rhodobacteraceae.</title>
        <authorList>
            <person name="Essack M."/>
            <person name="Alam I."/>
            <person name="Lafi F."/>
            <person name="Alawi W."/>
            <person name="Kamanu F."/>
            <person name="Al-Suwailem A."/>
            <person name="Lee O.O."/>
            <person name="Xu Y."/>
            <person name="Bajic V."/>
            <person name="Qian P.-Y."/>
            <person name="Archer J."/>
        </authorList>
    </citation>
    <scope>NUCLEOTIDE SEQUENCE</scope>
    <source>
        <strain evidence="6">KAUST100406-0324</strain>
    </source>
</reference>
<comment type="caution">
    <text evidence="6">The sequence shown here is derived from an EMBL/GenBank/DDBJ whole genome shotgun (WGS) entry which is preliminary data.</text>
</comment>
<dbReference type="AlphaFoldDB" id="A0A921NSR6"/>
<keyword evidence="3" id="KW-0998">Cell outer membrane</keyword>